<evidence type="ECO:0000313" key="1">
    <source>
        <dbReference type="EMBL" id="KAH7659636.1"/>
    </source>
</evidence>
<name>A0ACB7UH85_DIOAL</name>
<evidence type="ECO:0000313" key="2">
    <source>
        <dbReference type="Proteomes" id="UP000827976"/>
    </source>
</evidence>
<protein>
    <submittedName>
        <fullName evidence="1">Myb domain-containing protein</fullName>
    </submittedName>
</protein>
<accession>A0ACB7UH85</accession>
<organism evidence="1 2">
    <name type="scientific">Dioscorea alata</name>
    <name type="common">Purple yam</name>
    <dbReference type="NCBI Taxonomy" id="55571"/>
    <lineage>
        <taxon>Eukaryota</taxon>
        <taxon>Viridiplantae</taxon>
        <taxon>Streptophyta</taxon>
        <taxon>Embryophyta</taxon>
        <taxon>Tracheophyta</taxon>
        <taxon>Spermatophyta</taxon>
        <taxon>Magnoliopsida</taxon>
        <taxon>Liliopsida</taxon>
        <taxon>Dioscoreales</taxon>
        <taxon>Dioscoreaceae</taxon>
        <taxon>Dioscorea</taxon>
    </lineage>
</organism>
<proteinExistence type="predicted"/>
<keyword evidence="2" id="KW-1185">Reference proteome</keyword>
<gene>
    <name evidence="1" type="ORF">IHE45_16G043100</name>
</gene>
<dbReference type="Proteomes" id="UP000827976">
    <property type="component" value="Chromosome 16"/>
</dbReference>
<dbReference type="EMBL" id="CM037026">
    <property type="protein sequence ID" value="KAH7659636.1"/>
    <property type="molecule type" value="Genomic_DNA"/>
</dbReference>
<sequence>MKEAVVDSRVRDALKRRDTKKEALEAVRVYLKEESAKMGPAFLELVAEAIRGSRMSGVDPPSVALKEKGCGSLAKGGVSGTKLNPLTSPEVMKVKEGLSASCMGLQTVIRDPLPDAVALAAEVSTSVPVGMENSKRNADLVLSSVEEGAEDEDDDGDGDALTRRKKDTETASRPNFVGRNATRVQITEGKRKIGNYRRTASTEDAGTNSSGSGSKDNDEATKNHGEVQKRSIMDWNPTVRAYEWEEDSDSSSSELQNLTRKPHLPSSKKGVVSPLKVQGNRNLVGRRKKLRWTSVEEDTLRKAVEKYGKGCWKLIKSCHPDIFEDRTEVDLKDKWRNMNKD</sequence>
<reference evidence="2" key="1">
    <citation type="journal article" date="2022" name="Nat. Commun.">
        <title>Chromosome evolution and the genetic basis of agronomically important traits in greater yam.</title>
        <authorList>
            <person name="Bredeson J.V."/>
            <person name="Lyons J.B."/>
            <person name="Oniyinde I.O."/>
            <person name="Okereke N.R."/>
            <person name="Kolade O."/>
            <person name="Nnabue I."/>
            <person name="Nwadili C.O."/>
            <person name="Hribova E."/>
            <person name="Parker M."/>
            <person name="Nwogha J."/>
            <person name="Shu S."/>
            <person name="Carlson J."/>
            <person name="Kariba R."/>
            <person name="Muthemba S."/>
            <person name="Knop K."/>
            <person name="Barton G.J."/>
            <person name="Sherwood A.V."/>
            <person name="Lopez-Montes A."/>
            <person name="Asiedu R."/>
            <person name="Jamnadass R."/>
            <person name="Muchugi A."/>
            <person name="Goodstein D."/>
            <person name="Egesi C.N."/>
            <person name="Featherston J."/>
            <person name="Asfaw A."/>
            <person name="Simpson G.G."/>
            <person name="Dolezel J."/>
            <person name="Hendre P.S."/>
            <person name="Van Deynze A."/>
            <person name="Kumar P.L."/>
            <person name="Obidiegwu J.E."/>
            <person name="Bhattacharjee R."/>
            <person name="Rokhsar D.S."/>
        </authorList>
    </citation>
    <scope>NUCLEOTIDE SEQUENCE [LARGE SCALE GENOMIC DNA]</scope>
    <source>
        <strain evidence="2">cv. TDa95/00328</strain>
    </source>
</reference>
<comment type="caution">
    <text evidence="1">The sequence shown here is derived from an EMBL/GenBank/DDBJ whole genome shotgun (WGS) entry which is preliminary data.</text>
</comment>